<dbReference type="SUPFAM" id="SSF52091">
    <property type="entry name" value="SpoIIaa-like"/>
    <property type="match status" value="1"/>
</dbReference>
<gene>
    <name evidence="2" type="ORF">CODIS_06310</name>
</gene>
<dbReference type="PANTHER" id="PTHR33495">
    <property type="entry name" value="ANTI-SIGMA FACTOR ANTAGONIST TM_1081-RELATED-RELATED"/>
    <property type="match status" value="1"/>
</dbReference>
<proteinExistence type="predicted"/>
<protein>
    <recommendedName>
        <fullName evidence="1">STAS domain-containing protein</fullName>
    </recommendedName>
</protein>
<dbReference type="OrthoDB" id="278639at2"/>
<dbReference type="AlphaFoldDB" id="A0A7Z1AHE8"/>
<dbReference type="EMBL" id="MARB01000003">
    <property type="protein sequence ID" value="ODJ89019.1"/>
    <property type="molecule type" value="Genomic_DNA"/>
</dbReference>
<dbReference type="CDD" id="cd07043">
    <property type="entry name" value="STAS_anti-anti-sigma_factors"/>
    <property type="match status" value="1"/>
</dbReference>
<organism evidence="2 3">
    <name type="scientific">Candidatus Thiodiazotropha endolucinida</name>
    <dbReference type="NCBI Taxonomy" id="1655433"/>
    <lineage>
        <taxon>Bacteria</taxon>
        <taxon>Pseudomonadati</taxon>
        <taxon>Pseudomonadota</taxon>
        <taxon>Gammaproteobacteria</taxon>
        <taxon>Chromatiales</taxon>
        <taxon>Sedimenticolaceae</taxon>
        <taxon>Candidatus Thiodiazotropha</taxon>
    </lineage>
</organism>
<accession>A0A7Z1AHE8</accession>
<dbReference type="Proteomes" id="UP000094769">
    <property type="component" value="Unassembled WGS sequence"/>
</dbReference>
<keyword evidence="3" id="KW-1185">Reference proteome</keyword>
<dbReference type="PROSITE" id="PS50801">
    <property type="entry name" value="STAS"/>
    <property type="match status" value="1"/>
</dbReference>
<dbReference type="InterPro" id="IPR058548">
    <property type="entry name" value="MlaB-like_STAS"/>
</dbReference>
<name>A0A7Z1AHE8_9GAMM</name>
<dbReference type="InterPro" id="IPR002645">
    <property type="entry name" value="STAS_dom"/>
</dbReference>
<dbReference type="RefSeq" id="WP_069121259.1">
    <property type="nucleotide sequence ID" value="NZ_MARB01000003.1"/>
</dbReference>
<reference evidence="2 3" key="1">
    <citation type="submission" date="2016-06" db="EMBL/GenBank/DDBJ databases">
        <title>Genome sequence of endosymbiont of Candidatus Endolucinida thiodiazotropha.</title>
        <authorList>
            <person name="Poehlein A."/>
            <person name="Koenig S."/>
            <person name="Heiden S.E."/>
            <person name="Thuermer A."/>
            <person name="Voget S."/>
            <person name="Daniel R."/>
            <person name="Markert S."/>
            <person name="Gros O."/>
            <person name="Schweder T."/>
        </authorList>
    </citation>
    <scope>NUCLEOTIDE SEQUENCE [LARGE SCALE GENOMIC DNA]</scope>
    <source>
        <strain evidence="2 3">COS</strain>
    </source>
</reference>
<dbReference type="InterPro" id="IPR036513">
    <property type="entry name" value="STAS_dom_sf"/>
</dbReference>
<evidence type="ECO:0000313" key="2">
    <source>
        <dbReference type="EMBL" id="ODJ89019.1"/>
    </source>
</evidence>
<dbReference type="GO" id="GO:0043856">
    <property type="term" value="F:anti-sigma factor antagonist activity"/>
    <property type="evidence" value="ECO:0007669"/>
    <property type="project" value="TreeGrafter"/>
</dbReference>
<feature type="domain" description="STAS" evidence="1">
    <location>
        <begin position="3"/>
        <end position="101"/>
    </location>
</feature>
<evidence type="ECO:0000259" key="1">
    <source>
        <dbReference type="PROSITE" id="PS50801"/>
    </source>
</evidence>
<dbReference type="Pfam" id="PF13466">
    <property type="entry name" value="STAS_2"/>
    <property type="match status" value="1"/>
</dbReference>
<comment type="caution">
    <text evidence="2">The sequence shown here is derived from an EMBL/GenBank/DDBJ whole genome shotgun (WGS) entry which is preliminary data.</text>
</comment>
<sequence>MSISSELSSDEKSVTIVVSGRFDFSTHQAFMQAYKAFPRGEKNYVVDLTNAEYLDSSAMGMLLQLREHSAKDTDGVILKNGNEAVQDVLRIANFGKLFVIQ</sequence>
<dbReference type="PANTHER" id="PTHR33495:SF15">
    <property type="entry name" value="STAS DOMAIN-CONTAINING PROTEIN"/>
    <property type="match status" value="1"/>
</dbReference>
<dbReference type="Gene3D" id="3.30.750.24">
    <property type="entry name" value="STAS domain"/>
    <property type="match status" value="1"/>
</dbReference>
<evidence type="ECO:0000313" key="3">
    <source>
        <dbReference type="Proteomes" id="UP000094769"/>
    </source>
</evidence>